<name>A0AAV7EYA4_ARIFI</name>
<comment type="similarity">
    <text evidence="2">Belongs to the kiwellin family.</text>
</comment>
<protein>
    <recommendedName>
        <fullName evidence="7">Ripening-related protein 1</fullName>
    </recommendedName>
</protein>
<keyword evidence="3" id="KW-0964">Secreted</keyword>
<evidence type="ECO:0000256" key="3">
    <source>
        <dbReference type="ARBA" id="ARBA00022525"/>
    </source>
</evidence>
<evidence type="ECO:0008006" key="7">
    <source>
        <dbReference type="Google" id="ProtNLM"/>
    </source>
</evidence>
<sequence length="142" mass="15645">MESATKRTTDCCKEGKGYTTYKCPPVTSHTKTILTLNSFKKGGDGGAPAACDSKYHSDETPVVALSTRWFNKGKSCHNKIKISAHPWAKVVDECDSSMGCDSDHDYQPPCPNNIVHASKAVWKALHVPESDQERMEIVWSEA</sequence>
<dbReference type="Pfam" id="PF24300">
    <property type="entry name" value="KWL1"/>
    <property type="match status" value="1"/>
</dbReference>
<accession>A0AAV7EYA4</accession>
<evidence type="ECO:0000256" key="1">
    <source>
        <dbReference type="ARBA" id="ARBA00004613"/>
    </source>
</evidence>
<dbReference type="PANTHER" id="PTHR33191:SF58">
    <property type="entry name" value="RIPENING-RELATED PROTEIN 1"/>
    <property type="match status" value="1"/>
</dbReference>
<dbReference type="PANTHER" id="PTHR33191">
    <property type="entry name" value="RIPENING-RELATED PROTEIN 2-RELATED"/>
    <property type="match status" value="1"/>
</dbReference>
<organism evidence="5 6">
    <name type="scientific">Aristolochia fimbriata</name>
    <name type="common">White veined hardy Dutchman's pipe vine</name>
    <dbReference type="NCBI Taxonomy" id="158543"/>
    <lineage>
        <taxon>Eukaryota</taxon>
        <taxon>Viridiplantae</taxon>
        <taxon>Streptophyta</taxon>
        <taxon>Embryophyta</taxon>
        <taxon>Tracheophyta</taxon>
        <taxon>Spermatophyta</taxon>
        <taxon>Magnoliopsida</taxon>
        <taxon>Magnoliidae</taxon>
        <taxon>Piperales</taxon>
        <taxon>Aristolochiaceae</taxon>
        <taxon>Aristolochia</taxon>
    </lineage>
</organism>
<dbReference type="InterPro" id="IPR039271">
    <property type="entry name" value="Kiwellin-like"/>
</dbReference>
<evidence type="ECO:0000256" key="4">
    <source>
        <dbReference type="ARBA" id="ARBA00022729"/>
    </source>
</evidence>
<reference evidence="5 6" key="1">
    <citation type="submission" date="2021-07" db="EMBL/GenBank/DDBJ databases">
        <title>The Aristolochia fimbriata genome: insights into angiosperm evolution, floral development and chemical biosynthesis.</title>
        <authorList>
            <person name="Jiao Y."/>
        </authorList>
    </citation>
    <scope>NUCLEOTIDE SEQUENCE [LARGE SCALE GENOMIC DNA]</scope>
    <source>
        <strain evidence="5">IBCAS-2021</strain>
        <tissue evidence="5">Leaf</tissue>
    </source>
</reference>
<dbReference type="InterPro" id="IPR036908">
    <property type="entry name" value="RlpA-like_sf"/>
</dbReference>
<comment type="subcellular location">
    <subcellularLocation>
        <location evidence="1">Secreted</location>
    </subcellularLocation>
</comment>
<dbReference type="AlphaFoldDB" id="A0AAV7EYA4"/>
<proteinExistence type="inferred from homology"/>
<evidence type="ECO:0000313" key="6">
    <source>
        <dbReference type="Proteomes" id="UP000825729"/>
    </source>
</evidence>
<dbReference type="CDD" id="cd22270">
    <property type="entry name" value="DPBB_kiwellin-like"/>
    <property type="match status" value="1"/>
</dbReference>
<gene>
    <name evidence="5" type="ORF">H6P81_005541</name>
</gene>
<keyword evidence="6" id="KW-1185">Reference proteome</keyword>
<dbReference type="GO" id="GO:0005576">
    <property type="term" value="C:extracellular region"/>
    <property type="evidence" value="ECO:0007669"/>
    <property type="project" value="UniProtKB-SubCell"/>
</dbReference>
<dbReference type="Gene3D" id="2.40.40.10">
    <property type="entry name" value="RlpA-like domain"/>
    <property type="match status" value="1"/>
</dbReference>
<comment type="caution">
    <text evidence="5">The sequence shown here is derived from an EMBL/GenBank/DDBJ whole genome shotgun (WGS) entry which is preliminary data.</text>
</comment>
<keyword evidence="4" id="KW-0732">Signal</keyword>
<evidence type="ECO:0000256" key="2">
    <source>
        <dbReference type="ARBA" id="ARBA00005592"/>
    </source>
</evidence>
<dbReference type="EMBL" id="JAINDJ010000003">
    <property type="protein sequence ID" value="KAG9452637.1"/>
    <property type="molecule type" value="Genomic_DNA"/>
</dbReference>
<evidence type="ECO:0000313" key="5">
    <source>
        <dbReference type="EMBL" id="KAG9452637.1"/>
    </source>
</evidence>
<dbReference type="SUPFAM" id="SSF50685">
    <property type="entry name" value="Barwin-like endoglucanases"/>
    <property type="match status" value="1"/>
</dbReference>
<dbReference type="Proteomes" id="UP000825729">
    <property type="component" value="Unassembled WGS sequence"/>
</dbReference>